<feature type="zinc finger region" description="dksA C4-type" evidence="1">
    <location>
        <begin position="88"/>
        <end position="112"/>
    </location>
</feature>
<dbReference type="EMBL" id="AP025592">
    <property type="protein sequence ID" value="BDG07286.1"/>
    <property type="molecule type" value="Genomic_DNA"/>
</dbReference>
<evidence type="ECO:0000256" key="1">
    <source>
        <dbReference type="PROSITE-ProRule" id="PRU00510"/>
    </source>
</evidence>
<protein>
    <recommendedName>
        <fullName evidence="5">DksA C4-type domain-containing protein</fullName>
    </recommendedName>
</protein>
<evidence type="ECO:0000313" key="4">
    <source>
        <dbReference type="Proteomes" id="UP001162734"/>
    </source>
</evidence>
<gene>
    <name evidence="3" type="ORF">AMPC_03990</name>
</gene>
<dbReference type="RefSeq" id="WP_248343885.1">
    <property type="nucleotide sequence ID" value="NZ_AP025592.1"/>
</dbReference>
<dbReference type="PANTHER" id="PTHR33823:SF4">
    <property type="entry name" value="GENERAL STRESS PROTEIN 16O"/>
    <property type="match status" value="1"/>
</dbReference>
<dbReference type="Gene3D" id="1.20.120.910">
    <property type="entry name" value="DksA, coiled-coil domain"/>
    <property type="match status" value="1"/>
</dbReference>
<reference evidence="4" key="1">
    <citation type="journal article" date="2022" name="Int. J. Syst. Evol. Microbiol.">
        <title>Anaeromyxobacter oryzae sp. nov., Anaeromyxobacter diazotrophicus sp. nov. and Anaeromyxobacter paludicola sp. nov., isolated from paddy soils.</title>
        <authorList>
            <person name="Itoh H."/>
            <person name="Xu Z."/>
            <person name="Mise K."/>
            <person name="Masuda Y."/>
            <person name="Ushijima N."/>
            <person name="Hayakawa C."/>
            <person name="Shiratori Y."/>
            <person name="Senoo K."/>
        </authorList>
    </citation>
    <scope>NUCLEOTIDE SEQUENCE [LARGE SCALE GENOMIC DNA]</scope>
    <source>
        <strain evidence="4">Red630</strain>
    </source>
</reference>
<keyword evidence="4" id="KW-1185">Reference proteome</keyword>
<evidence type="ECO:0000256" key="2">
    <source>
        <dbReference type="SAM" id="MobiDB-lite"/>
    </source>
</evidence>
<organism evidence="3 4">
    <name type="scientific">Anaeromyxobacter paludicola</name>
    <dbReference type="NCBI Taxonomy" id="2918171"/>
    <lineage>
        <taxon>Bacteria</taxon>
        <taxon>Pseudomonadati</taxon>
        <taxon>Myxococcota</taxon>
        <taxon>Myxococcia</taxon>
        <taxon>Myxococcales</taxon>
        <taxon>Cystobacterineae</taxon>
        <taxon>Anaeromyxobacteraceae</taxon>
        <taxon>Anaeromyxobacter</taxon>
    </lineage>
</organism>
<feature type="region of interest" description="Disordered" evidence="2">
    <location>
        <begin position="31"/>
        <end position="59"/>
    </location>
</feature>
<name>A0ABM7X638_9BACT</name>
<accession>A0ABM7X638</accession>
<dbReference type="PANTHER" id="PTHR33823">
    <property type="entry name" value="RNA POLYMERASE-BINDING TRANSCRIPTION FACTOR DKSA-RELATED"/>
    <property type="match status" value="1"/>
</dbReference>
<dbReference type="InterPro" id="IPR037187">
    <property type="entry name" value="DnaK_N"/>
</dbReference>
<proteinExistence type="predicted"/>
<dbReference type="PROSITE" id="PS51128">
    <property type="entry name" value="ZF_DKSA_2"/>
    <property type="match status" value="1"/>
</dbReference>
<evidence type="ECO:0000313" key="3">
    <source>
        <dbReference type="EMBL" id="BDG07286.1"/>
    </source>
</evidence>
<dbReference type="SUPFAM" id="SSF109635">
    <property type="entry name" value="DnaK suppressor protein DksA, alpha-hairpin domain"/>
    <property type="match status" value="1"/>
</dbReference>
<dbReference type="Proteomes" id="UP001162734">
    <property type="component" value="Chromosome"/>
</dbReference>
<evidence type="ECO:0008006" key="5">
    <source>
        <dbReference type="Google" id="ProtNLM"/>
    </source>
</evidence>
<sequence>MDMASTLTKQQLENLRRRLEQERARILRVLESVETTSPRPEQETEFEEAAQRQTEQEQGLEVAARERALLVEVERALAKFAAGTYGTGEHTGAAITYERLLAVPWAREPAGG</sequence>